<dbReference type="GO" id="GO:0016052">
    <property type="term" value="P:carbohydrate catabolic process"/>
    <property type="evidence" value="ECO:0007669"/>
    <property type="project" value="TreeGrafter"/>
</dbReference>
<dbReference type="GO" id="GO:0003796">
    <property type="term" value="F:lysozyme activity"/>
    <property type="evidence" value="ECO:0007669"/>
    <property type="project" value="InterPro"/>
</dbReference>
<dbReference type="RefSeq" id="WP_092752235.1">
    <property type="nucleotide sequence ID" value="NZ_FOCG01000001.1"/>
</dbReference>
<dbReference type="InterPro" id="IPR002053">
    <property type="entry name" value="Glyco_hydro_25"/>
</dbReference>
<evidence type="ECO:0000313" key="2">
    <source>
        <dbReference type="EMBL" id="SEM63653.1"/>
    </source>
</evidence>
<keyword evidence="3" id="KW-1185">Reference proteome</keyword>
<dbReference type="PANTHER" id="PTHR34135">
    <property type="entry name" value="LYSOZYME"/>
    <property type="match status" value="1"/>
</dbReference>
<dbReference type="STRING" id="474960.SAMN05216180_1000"/>
<dbReference type="SUPFAM" id="SSF51445">
    <property type="entry name" value="(Trans)glycosidases"/>
    <property type="match status" value="1"/>
</dbReference>
<dbReference type="GO" id="GO:0009253">
    <property type="term" value="P:peptidoglycan catabolic process"/>
    <property type="evidence" value="ECO:0007669"/>
    <property type="project" value="InterPro"/>
</dbReference>
<accession>A0A1H7ZZF4</accession>
<reference evidence="2 3" key="1">
    <citation type="submission" date="2016-10" db="EMBL/GenBank/DDBJ databases">
        <authorList>
            <person name="de Groot N.N."/>
        </authorList>
    </citation>
    <scope>NUCLEOTIDE SEQUENCE [LARGE SCALE GENOMIC DNA]</scope>
    <source>
        <strain evidence="2 3">CGMCC 1.5070</strain>
    </source>
</reference>
<proteinExistence type="inferred from homology"/>
<gene>
    <name evidence="2" type="ORF">SAMN05216180_1000</name>
</gene>
<evidence type="ECO:0000313" key="3">
    <source>
        <dbReference type="Proteomes" id="UP000199158"/>
    </source>
</evidence>
<sequence>MQTNIIDVSTHQGQIDWAKVEADAVMIRACFGWDNNNQIDKQFAANVAGAVKYGTPYGLYHYSYATNASDARKEANFFLRVIEGLKPQYPVAFDFEDVTQLGGYDSNGRYHKSLPLGTQLDIIDAFLSTVEAAGYFAMLYMSASPLMQLYRYAPKRIKRYSIWVAHYGADKPNFAGEYGIWQYGVVGRWGTKGRDYTIPGQVSGVNANCDVNYGYKDYPAIIKAAGLNGFSKTTQPPKPVETQADELARIRAELTASKEHTVKLKKQVNSLTDELASYKNKCLEAAKLLTE</sequence>
<dbReference type="PROSITE" id="PS51904">
    <property type="entry name" value="GLYCOSYL_HYDROL_F25_2"/>
    <property type="match status" value="1"/>
</dbReference>
<organism evidence="2 3">
    <name type="scientific">Hydrogenoanaerobacterium saccharovorans</name>
    <dbReference type="NCBI Taxonomy" id="474960"/>
    <lineage>
        <taxon>Bacteria</taxon>
        <taxon>Bacillati</taxon>
        <taxon>Bacillota</taxon>
        <taxon>Clostridia</taxon>
        <taxon>Eubacteriales</taxon>
        <taxon>Oscillospiraceae</taxon>
        <taxon>Hydrogenoanaerobacterium</taxon>
    </lineage>
</organism>
<dbReference type="OrthoDB" id="9765879at2"/>
<comment type="similarity">
    <text evidence="1">Belongs to the glycosyl hydrolase 25 family.</text>
</comment>
<name>A0A1H7ZZF4_9FIRM</name>
<dbReference type="CDD" id="cd06414">
    <property type="entry name" value="GH25_LytC-like"/>
    <property type="match status" value="1"/>
</dbReference>
<dbReference type="PANTHER" id="PTHR34135:SF2">
    <property type="entry name" value="LYSOZYME"/>
    <property type="match status" value="1"/>
</dbReference>
<protein>
    <submittedName>
        <fullName evidence="2">Lyzozyme M1 (1,4-beta-N-acetylmuramidase), GH25 family</fullName>
    </submittedName>
</protein>
<dbReference type="GO" id="GO:0016998">
    <property type="term" value="P:cell wall macromolecule catabolic process"/>
    <property type="evidence" value="ECO:0007669"/>
    <property type="project" value="InterPro"/>
</dbReference>
<dbReference type="Gene3D" id="3.20.20.80">
    <property type="entry name" value="Glycosidases"/>
    <property type="match status" value="1"/>
</dbReference>
<dbReference type="InterPro" id="IPR017853">
    <property type="entry name" value="GH"/>
</dbReference>
<dbReference type="Proteomes" id="UP000199158">
    <property type="component" value="Unassembled WGS sequence"/>
</dbReference>
<evidence type="ECO:0000256" key="1">
    <source>
        <dbReference type="ARBA" id="ARBA00010646"/>
    </source>
</evidence>
<dbReference type="Pfam" id="PF01183">
    <property type="entry name" value="Glyco_hydro_25"/>
    <property type="match status" value="1"/>
</dbReference>
<dbReference type="EMBL" id="FOCG01000001">
    <property type="protein sequence ID" value="SEM63653.1"/>
    <property type="molecule type" value="Genomic_DNA"/>
</dbReference>
<dbReference type="AlphaFoldDB" id="A0A1H7ZZF4"/>